<dbReference type="GO" id="GO:0000978">
    <property type="term" value="F:RNA polymerase II cis-regulatory region sequence-specific DNA binding"/>
    <property type="evidence" value="ECO:0007669"/>
    <property type="project" value="TreeGrafter"/>
</dbReference>
<keyword evidence="4 9" id="KW-0863">Zinc-finger</keyword>
<evidence type="ECO:0000256" key="11">
    <source>
        <dbReference type="SAM" id="MobiDB-lite"/>
    </source>
</evidence>
<evidence type="ECO:0000256" key="9">
    <source>
        <dbReference type="PROSITE-ProRule" id="PRU00042"/>
    </source>
</evidence>
<feature type="domain" description="C2H2-type" evidence="12">
    <location>
        <begin position="212"/>
        <end position="235"/>
    </location>
</feature>
<keyword evidence="15" id="KW-1185">Reference proteome</keyword>
<dbReference type="eggNOG" id="KOG1721">
    <property type="taxonomic scope" value="Eukaryota"/>
</dbReference>
<dbReference type="HOGENOM" id="CLU_002678_94_1_1"/>
<protein>
    <submittedName>
        <fullName evidence="14">GK21986</fullName>
    </submittedName>
</protein>
<dbReference type="InterPro" id="IPR013087">
    <property type="entry name" value="Znf_C2H2_type"/>
</dbReference>
<dbReference type="GO" id="GO:0000981">
    <property type="term" value="F:DNA-binding transcription factor activity, RNA polymerase II-specific"/>
    <property type="evidence" value="ECO:0007669"/>
    <property type="project" value="TreeGrafter"/>
</dbReference>
<keyword evidence="7" id="KW-0539">Nucleus</keyword>
<name>B4MR31_DROWI</name>
<dbReference type="SMR" id="B4MR31"/>
<feature type="domain" description="ZAD" evidence="13">
    <location>
        <begin position="9"/>
        <end position="81"/>
    </location>
</feature>
<dbReference type="AlphaFoldDB" id="B4MR31"/>
<dbReference type="PROSITE" id="PS51915">
    <property type="entry name" value="ZAD"/>
    <property type="match status" value="1"/>
</dbReference>
<dbReference type="SUPFAM" id="SSF57667">
    <property type="entry name" value="beta-beta-alpha zinc fingers"/>
    <property type="match status" value="4"/>
</dbReference>
<feature type="binding site" evidence="10">
    <location>
        <position position="11"/>
    </location>
    <ligand>
        <name>Zn(2+)</name>
        <dbReference type="ChEBI" id="CHEBI:29105"/>
    </ligand>
</feature>
<evidence type="ECO:0000256" key="2">
    <source>
        <dbReference type="ARBA" id="ARBA00022723"/>
    </source>
</evidence>
<dbReference type="FunCoup" id="B4MR31">
    <property type="interactions" value="32"/>
</dbReference>
<dbReference type="PROSITE" id="PS50157">
    <property type="entry name" value="ZINC_FINGER_C2H2_2"/>
    <property type="match status" value="6"/>
</dbReference>
<evidence type="ECO:0000313" key="14">
    <source>
        <dbReference type="EMBL" id="EDW74570.1"/>
    </source>
</evidence>
<proteinExistence type="inferred from homology"/>
<dbReference type="FunFam" id="3.30.160.60:FF:003773">
    <property type="entry name" value="Predicted protein"/>
    <property type="match status" value="1"/>
</dbReference>
<dbReference type="FunFam" id="3.30.160.60:FF:000110">
    <property type="entry name" value="Zinc finger protein-like"/>
    <property type="match status" value="1"/>
</dbReference>
<feature type="region of interest" description="Disordered" evidence="11">
    <location>
        <begin position="187"/>
        <end position="209"/>
    </location>
</feature>
<feature type="binding site" evidence="10">
    <location>
        <position position="57"/>
    </location>
    <ligand>
        <name>Zn(2+)</name>
        <dbReference type="ChEBI" id="CHEBI:29105"/>
    </ligand>
</feature>
<dbReference type="PROSITE" id="PS00028">
    <property type="entry name" value="ZINC_FINGER_C2H2_1"/>
    <property type="match status" value="6"/>
</dbReference>
<dbReference type="PhylomeDB" id="B4MR31"/>
<dbReference type="InterPro" id="IPR050527">
    <property type="entry name" value="Snail/Krueppel_Znf"/>
</dbReference>
<dbReference type="GO" id="GO:0005634">
    <property type="term" value="C:nucleus"/>
    <property type="evidence" value="ECO:0007669"/>
    <property type="project" value="UniProtKB-SubCell"/>
</dbReference>
<evidence type="ECO:0000256" key="7">
    <source>
        <dbReference type="ARBA" id="ARBA00023242"/>
    </source>
</evidence>
<evidence type="ECO:0000259" key="13">
    <source>
        <dbReference type="PROSITE" id="PS51915"/>
    </source>
</evidence>
<dbReference type="SMART" id="SM00355">
    <property type="entry name" value="ZnF_C2H2"/>
    <property type="match status" value="6"/>
</dbReference>
<comment type="similarity">
    <text evidence="8">Belongs to the snail C2H2-type zinc-finger protein family.</text>
</comment>
<feature type="binding site" evidence="10">
    <location>
        <position position="14"/>
    </location>
    <ligand>
        <name>Zn(2+)</name>
        <dbReference type="ChEBI" id="CHEBI:29105"/>
    </ligand>
</feature>
<dbReference type="SMART" id="SM00868">
    <property type="entry name" value="zf-AD"/>
    <property type="match status" value="1"/>
</dbReference>
<dbReference type="InterPro" id="IPR012934">
    <property type="entry name" value="Znf_AD"/>
</dbReference>
<dbReference type="GO" id="GO:0008270">
    <property type="term" value="F:zinc ion binding"/>
    <property type="evidence" value="ECO:0007669"/>
    <property type="project" value="UniProtKB-UniRule"/>
</dbReference>
<reference evidence="14 15" key="1">
    <citation type="journal article" date="2007" name="Nature">
        <title>Evolution of genes and genomes on the Drosophila phylogeny.</title>
        <authorList>
            <consortium name="Drosophila 12 Genomes Consortium"/>
            <person name="Clark A.G."/>
            <person name="Eisen M.B."/>
            <person name="Smith D.R."/>
            <person name="Bergman C.M."/>
            <person name="Oliver B."/>
            <person name="Markow T.A."/>
            <person name="Kaufman T.C."/>
            <person name="Kellis M."/>
            <person name="Gelbart W."/>
            <person name="Iyer V.N."/>
            <person name="Pollard D.A."/>
            <person name="Sackton T.B."/>
            <person name="Larracuente A.M."/>
            <person name="Singh N.D."/>
            <person name="Abad J.P."/>
            <person name="Abt D.N."/>
            <person name="Adryan B."/>
            <person name="Aguade M."/>
            <person name="Akashi H."/>
            <person name="Anderson W.W."/>
            <person name="Aquadro C.F."/>
            <person name="Ardell D.H."/>
            <person name="Arguello R."/>
            <person name="Artieri C.G."/>
            <person name="Barbash D.A."/>
            <person name="Barker D."/>
            <person name="Barsanti P."/>
            <person name="Batterham P."/>
            <person name="Batzoglou S."/>
            <person name="Begun D."/>
            <person name="Bhutkar A."/>
            <person name="Blanco E."/>
            <person name="Bosak S.A."/>
            <person name="Bradley R.K."/>
            <person name="Brand A.D."/>
            <person name="Brent M.R."/>
            <person name="Brooks A.N."/>
            <person name="Brown R.H."/>
            <person name="Butlin R.K."/>
            <person name="Caggese C."/>
            <person name="Calvi B.R."/>
            <person name="Bernardo de Carvalho A."/>
            <person name="Caspi A."/>
            <person name="Castrezana S."/>
            <person name="Celniker S.E."/>
            <person name="Chang J.L."/>
            <person name="Chapple C."/>
            <person name="Chatterji S."/>
            <person name="Chinwalla A."/>
            <person name="Civetta A."/>
            <person name="Clifton S.W."/>
            <person name="Comeron J.M."/>
            <person name="Costello J.C."/>
            <person name="Coyne J.A."/>
            <person name="Daub J."/>
            <person name="David R.G."/>
            <person name="Delcher A.L."/>
            <person name="Delehaunty K."/>
            <person name="Do C.B."/>
            <person name="Ebling H."/>
            <person name="Edwards K."/>
            <person name="Eickbush T."/>
            <person name="Evans J.D."/>
            <person name="Filipski A."/>
            <person name="Findeiss S."/>
            <person name="Freyhult E."/>
            <person name="Fulton L."/>
            <person name="Fulton R."/>
            <person name="Garcia A.C."/>
            <person name="Gardiner A."/>
            <person name="Garfield D.A."/>
            <person name="Garvin B.E."/>
            <person name="Gibson G."/>
            <person name="Gilbert D."/>
            <person name="Gnerre S."/>
            <person name="Godfrey J."/>
            <person name="Good R."/>
            <person name="Gotea V."/>
            <person name="Gravely B."/>
            <person name="Greenberg A.J."/>
            <person name="Griffiths-Jones S."/>
            <person name="Gross S."/>
            <person name="Guigo R."/>
            <person name="Gustafson E.A."/>
            <person name="Haerty W."/>
            <person name="Hahn M.W."/>
            <person name="Halligan D.L."/>
            <person name="Halpern A.L."/>
            <person name="Halter G.M."/>
            <person name="Han M.V."/>
            <person name="Heger A."/>
            <person name="Hillier L."/>
            <person name="Hinrichs A.S."/>
            <person name="Holmes I."/>
            <person name="Hoskins R.A."/>
            <person name="Hubisz M.J."/>
            <person name="Hultmark D."/>
            <person name="Huntley M.A."/>
            <person name="Jaffe D.B."/>
            <person name="Jagadeeshan S."/>
            <person name="Jeck W.R."/>
            <person name="Johnson J."/>
            <person name="Jones C.D."/>
            <person name="Jordan W.C."/>
            <person name="Karpen G.H."/>
            <person name="Kataoka E."/>
            <person name="Keightley P.D."/>
            <person name="Kheradpour P."/>
            <person name="Kirkness E.F."/>
            <person name="Koerich L.B."/>
            <person name="Kristiansen K."/>
            <person name="Kudrna D."/>
            <person name="Kulathinal R.J."/>
            <person name="Kumar S."/>
            <person name="Kwok R."/>
            <person name="Lander E."/>
            <person name="Langley C.H."/>
            <person name="Lapoint R."/>
            <person name="Lazzaro B.P."/>
            <person name="Lee S.J."/>
            <person name="Levesque L."/>
            <person name="Li R."/>
            <person name="Lin C.F."/>
            <person name="Lin M.F."/>
            <person name="Lindblad-Toh K."/>
            <person name="Llopart A."/>
            <person name="Long M."/>
            <person name="Low L."/>
            <person name="Lozovsky E."/>
            <person name="Lu J."/>
            <person name="Luo M."/>
            <person name="Machado C.A."/>
            <person name="Makalowski W."/>
            <person name="Marzo M."/>
            <person name="Matsuda M."/>
            <person name="Matzkin L."/>
            <person name="McAllister B."/>
            <person name="McBride C.S."/>
            <person name="McKernan B."/>
            <person name="McKernan K."/>
            <person name="Mendez-Lago M."/>
            <person name="Minx P."/>
            <person name="Mollenhauer M.U."/>
            <person name="Montooth K."/>
            <person name="Mount S.M."/>
            <person name="Mu X."/>
            <person name="Myers E."/>
            <person name="Negre B."/>
            <person name="Newfeld S."/>
            <person name="Nielsen R."/>
            <person name="Noor M.A."/>
            <person name="O'Grady P."/>
            <person name="Pachter L."/>
            <person name="Papaceit M."/>
            <person name="Parisi M.J."/>
            <person name="Parisi M."/>
            <person name="Parts L."/>
            <person name="Pedersen J.S."/>
            <person name="Pesole G."/>
            <person name="Phillippy A.M."/>
            <person name="Ponting C.P."/>
            <person name="Pop M."/>
            <person name="Porcelli D."/>
            <person name="Powell J.R."/>
            <person name="Prohaska S."/>
            <person name="Pruitt K."/>
            <person name="Puig M."/>
            <person name="Quesneville H."/>
            <person name="Ram K.R."/>
            <person name="Rand D."/>
            <person name="Rasmussen M.D."/>
            <person name="Reed L.K."/>
            <person name="Reenan R."/>
            <person name="Reily A."/>
            <person name="Remington K.A."/>
            <person name="Rieger T.T."/>
            <person name="Ritchie M.G."/>
            <person name="Robin C."/>
            <person name="Rogers Y.H."/>
            <person name="Rohde C."/>
            <person name="Rozas J."/>
            <person name="Rubenfield M.J."/>
            <person name="Ruiz A."/>
            <person name="Russo S."/>
            <person name="Salzberg S.L."/>
            <person name="Sanchez-Gracia A."/>
            <person name="Saranga D.J."/>
            <person name="Sato H."/>
            <person name="Schaeffer S.W."/>
            <person name="Schatz M.C."/>
            <person name="Schlenke T."/>
            <person name="Schwartz R."/>
            <person name="Segarra C."/>
            <person name="Singh R.S."/>
            <person name="Sirot L."/>
            <person name="Sirota M."/>
            <person name="Sisneros N.B."/>
            <person name="Smith C.D."/>
            <person name="Smith T.F."/>
            <person name="Spieth J."/>
            <person name="Stage D.E."/>
            <person name="Stark A."/>
            <person name="Stephan W."/>
            <person name="Strausberg R.L."/>
            <person name="Strempel S."/>
            <person name="Sturgill D."/>
            <person name="Sutton G."/>
            <person name="Sutton G.G."/>
            <person name="Tao W."/>
            <person name="Teichmann S."/>
            <person name="Tobari Y.N."/>
            <person name="Tomimura Y."/>
            <person name="Tsolas J.M."/>
            <person name="Valente V.L."/>
            <person name="Venter E."/>
            <person name="Venter J.C."/>
            <person name="Vicario S."/>
            <person name="Vieira F.G."/>
            <person name="Vilella A.J."/>
            <person name="Villasante A."/>
            <person name="Walenz B."/>
            <person name="Wang J."/>
            <person name="Wasserman M."/>
            <person name="Watts T."/>
            <person name="Wilson D."/>
            <person name="Wilson R.K."/>
            <person name="Wing R.A."/>
            <person name="Wolfner M.F."/>
            <person name="Wong A."/>
            <person name="Wong G.K."/>
            <person name="Wu C.I."/>
            <person name="Wu G."/>
            <person name="Yamamoto D."/>
            <person name="Yang H.P."/>
            <person name="Yang S.P."/>
            <person name="Yorke J.A."/>
            <person name="Yoshida K."/>
            <person name="Zdobnov E."/>
            <person name="Zhang P."/>
            <person name="Zhang Y."/>
            <person name="Zimin A.V."/>
            <person name="Baldwin J."/>
            <person name="Abdouelleil A."/>
            <person name="Abdulkadir J."/>
            <person name="Abebe A."/>
            <person name="Abera B."/>
            <person name="Abreu J."/>
            <person name="Acer S.C."/>
            <person name="Aftuck L."/>
            <person name="Alexander A."/>
            <person name="An P."/>
            <person name="Anderson E."/>
            <person name="Anderson S."/>
            <person name="Arachi H."/>
            <person name="Azer M."/>
            <person name="Bachantsang P."/>
            <person name="Barry A."/>
            <person name="Bayul T."/>
            <person name="Berlin A."/>
            <person name="Bessette D."/>
            <person name="Bloom T."/>
            <person name="Blye J."/>
            <person name="Boguslavskiy L."/>
            <person name="Bonnet C."/>
            <person name="Boukhgalter B."/>
            <person name="Bourzgui I."/>
            <person name="Brown A."/>
            <person name="Cahill P."/>
            <person name="Channer S."/>
            <person name="Cheshatsang Y."/>
            <person name="Chuda L."/>
            <person name="Citroen M."/>
            <person name="Collymore A."/>
            <person name="Cooke P."/>
            <person name="Costello M."/>
            <person name="D'Aco K."/>
            <person name="Daza R."/>
            <person name="De Haan G."/>
            <person name="DeGray S."/>
            <person name="DeMaso C."/>
            <person name="Dhargay N."/>
            <person name="Dooley K."/>
            <person name="Dooley E."/>
            <person name="Doricent M."/>
            <person name="Dorje P."/>
            <person name="Dorjee K."/>
            <person name="Dupes A."/>
            <person name="Elong R."/>
            <person name="Falk J."/>
            <person name="Farina A."/>
            <person name="Faro S."/>
            <person name="Ferguson D."/>
            <person name="Fisher S."/>
            <person name="Foley C.D."/>
            <person name="Franke A."/>
            <person name="Friedrich D."/>
            <person name="Gadbois L."/>
            <person name="Gearin G."/>
            <person name="Gearin C.R."/>
            <person name="Giannoukos G."/>
            <person name="Goode T."/>
            <person name="Graham J."/>
            <person name="Grandbois E."/>
            <person name="Grewal S."/>
            <person name="Gyaltsen K."/>
            <person name="Hafez N."/>
            <person name="Hagos B."/>
            <person name="Hall J."/>
            <person name="Henson C."/>
            <person name="Hollinger A."/>
            <person name="Honan T."/>
            <person name="Huard M.D."/>
            <person name="Hughes L."/>
            <person name="Hurhula B."/>
            <person name="Husby M.E."/>
            <person name="Kamat A."/>
            <person name="Kanga B."/>
            <person name="Kashin S."/>
            <person name="Khazanovich D."/>
            <person name="Kisner P."/>
            <person name="Lance K."/>
            <person name="Lara M."/>
            <person name="Lee W."/>
            <person name="Lennon N."/>
            <person name="Letendre F."/>
            <person name="LeVine R."/>
            <person name="Lipovsky A."/>
            <person name="Liu X."/>
            <person name="Liu J."/>
            <person name="Liu S."/>
            <person name="Lokyitsang T."/>
            <person name="Lokyitsang Y."/>
            <person name="Lubonja R."/>
            <person name="Lui A."/>
            <person name="MacDonald P."/>
            <person name="Magnisalis V."/>
            <person name="Maru K."/>
            <person name="Matthews C."/>
            <person name="McCusker W."/>
            <person name="McDonough S."/>
            <person name="Mehta T."/>
            <person name="Meldrim J."/>
            <person name="Meneus L."/>
            <person name="Mihai O."/>
            <person name="Mihalev A."/>
            <person name="Mihova T."/>
            <person name="Mittelman R."/>
            <person name="Mlenga V."/>
            <person name="Montmayeur A."/>
            <person name="Mulrain L."/>
            <person name="Navidi A."/>
            <person name="Naylor J."/>
            <person name="Negash T."/>
            <person name="Nguyen T."/>
            <person name="Nguyen N."/>
            <person name="Nicol R."/>
            <person name="Norbu C."/>
            <person name="Norbu N."/>
            <person name="Novod N."/>
            <person name="O'Neill B."/>
            <person name="Osman S."/>
            <person name="Markiewicz E."/>
            <person name="Oyono O.L."/>
            <person name="Patti C."/>
            <person name="Phunkhang P."/>
            <person name="Pierre F."/>
            <person name="Priest M."/>
            <person name="Raghuraman S."/>
            <person name="Rege F."/>
            <person name="Reyes R."/>
            <person name="Rise C."/>
            <person name="Rogov P."/>
            <person name="Ross K."/>
            <person name="Ryan E."/>
            <person name="Settipalli S."/>
            <person name="Shea T."/>
            <person name="Sherpa N."/>
            <person name="Shi L."/>
            <person name="Shih D."/>
            <person name="Sparrow T."/>
            <person name="Spaulding J."/>
            <person name="Stalker J."/>
            <person name="Stange-Thomann N."/>
            <person name="Stavropoulos S."/>
            <person name="Stone C."/>
            <person name="Strader C."/>
            <person name="Tesfaye S."/>
            <person name="Thomson T."/>
            <person name="Thoulutsang Y."/>
            <person name="Thoulutsang D."/>
            <person name="Topham K."/>
            <person name="Topping I."/>
            <person name="Tsamla T."/>
            <person name="Vassiliev H."/>
            <person name="Vo A."/>
            <person name="Wangchuk T."/>
            <person name="Wangdi T."/>
            <person name="Weiand M."/>
            <person name="Wilkinson J."/>
            <person name="Wilson A."/>
            <person name="Yadav S."/>
            <person name="Young G."/>
            <person name="Yu Q."/>
            <person name="Zembek L."/>
            <person name="Zhong D."/>
            <person name="Zimmer A."/>
            <person name="Zwirko Z."/>
            <person name="Jaffe D.B."/>
            <person name="Alvarez P."/>
            <person name="Brockman W."/>
            <person name="Butler J."/>
            <person name="Chin C."/>
            <person name="Gnerre S."/>
            <person name="Grabherr M."/>
            <person name="Kleber M."/>
            <person name="Mauceli E."/>
            <person name="MacCallum I."/>
        </authorList>
    </citation>
    <scope>NUCLEOTIDE SEQUENCE [LARGE SCALE GENOMIC DNA]</scope>
    <source>
        <strain evidence="15">Tucson 14030-0811.24</strain>
    </source>
</reference>
<dbReference type="InParanoid" id="B4MR31"/>
<evidence type="ECO:0000313" key="15">
    <source>
        <dbReference type="Proteomes" id="UP000007798"/>
    </source>
</evidence>
<dbReference type="KEGG" id="dwi:6639948"/>
<dbReference type="Gene3D" id="3.30.160.60">
    <property type="entry name" value="Classic Zinc Finger"/>
    <property type="match status" value="5"/>
</dbReference>
<evidence type="ECO:0000256" key="4">
    <source>
        <dbReference type="ARBA" id="ARBA00022771"/>
    </source>
</evidence>
<dbReference type="OMA" id="EMRYQCE"/>
<dbReference type="Pfam" id="PF00096">
    <property type="entry name" value="zf-C2H2"/>
    <property type="match status" value="5"/>
</dbReference>
<dbReference type="InterPro" id="IPR036236">
    <property type="entry name" value="Znf_C2H2_sf"/>
</dbReference>
<sequence length="398" mass="45327">MFSLLNHPLVCRCCLLKQPPLYHNIHDAHLSAELKILAPQLHVEPNDGLTDVICDFCLHRLQDALEFRRKCLESEQVLLSRHEQWQRTVAAGEALALDDVLECLEREVGSLEEQRSKPVAKPVAHVAPLMEYVDFSSLGFQEPSIQCHSSSSHVPPATSLSTWEAGTLNTPHHLAATLEEEPSFIASESSAPVLPPTKAKTTHSSTTPRSLHPCLECEKKFTRNFQLKLHMISVHGLGELRYQCEVCHKSFASRHSLRYHFKSLHSTERPFSCEKCQKKFVLRTQLVSHLRTHTGESKPRIYACPKCTKSWPTKSDLRTHMRSHNPDMERPFKCDRCEKAFFTRGHLNSHILVHTGEKPYACDFCDKCYQSVGNLNNHMMRQHADIIEAELENGVDEC</sequence>
<dbReference type="EMBL" id="CH963849">
    <property type="protein sequence ID" value="EDW74570.1"/>
    <property type="molecule type" value="Genomic_DNA"/>
</dbReference>
<evidence type="ECO:0000256" key="1">
    <source>
        <dbReference type="ARBA" id="ARBA00004123"/>
    </source>
</evidence>
<keyword evidence="6" id="KW-0238">DNA-binding</keyword>
<comment type="subcellular location">
    <subcellularLocation>
        <location evidence="1">Nucleus</location>
    </subcellularLocation>
</comment>
<accession>B4MR31</accession>
<dbReference type="Proteomes" id="UP000007798">
    <property type="component" value="Unassembled WGS sequence"/>
</dbReference>
<dbReference type="Pfam" id="PF13894">
    <property type="entry name" value="zf-C2H2_4"/>
    <property type="match status" value="1"/>
</dbReference>
<evidence type="ECO:0000256" key="3">
    <source>
        <dbReference type="ARBA" id="ARBA00022737"/>
    </source>
</evidence>
<feature type="domain" description="C2H2-type" evidence="12">
    <location>
        <begin position="271"/>
        <end position="298"/>
    </location>
</feature>
<feature type="binding site" evidence="10">
    <location>
        <position position="54"/>
    </location>
    <ligand>
        <name>Zn(2+)</name>
        <dbReference type="ChEBI" id="CHEBI:29105"/>
    </ligand>
</feature>
<evidence type="ECO:0000256" key="10">
    <source>
        <dbReference type="PROSITE-ProRule" id="PRU01263"/>
    </source>
</evidence>
<dbReference type="PANTHER" id="PTHR24388:SF54">
    <property type="entry name" value="PROTEIN ESCARGOT"/>
    <property type="match status" value="1"/>
</dbReference>
<dbReference type="Pfam" id="PF07776">
    <property type="entry name" value="zf-AD"/>
    <property type="match status" value="1"/>
</dbReference>
<keyword evidence="2 10" id="KW-0479">Metal-binding</keyword>
<dbReference type="SUPFAM" id="SSF57716">
    <property type="entry name" value="Glucocorticoid receptor-like (DNA-binding domain)"/>
    <property type="match status" value="1"/>
</dbReference>
<feature type="domain" description="C2H2-type" evidence="12">
    <location>
        <begin position="360"/>
        <end position="384"/>
    </location>
</feature>
<feature type="domain" description="C2H2-type" evidence="12">
    <location>
        <begin position="242"/>
        <end position="270"/>
    </location>
</feature>
<dbReference type="FunFam" id="3.30.160.60:FF:000478">
    <property type="entry name" value="Zinc finger protein 133"/>
    <property type="match status" value="1"/>
</dbReference>
<gene>
    <name evidence="14" type="primary">Dwil\GK21986</name>
    <name evidence="14" type="ORF">Dwil_GK21986</name>
</gene>
<organism evidence="15">
    <name type="scientific">Drosophila willistoni</name>
    <name type="common">Fruit fly</name>
    <dbReference type="NCBI Taxonomy" id="7260"/>
    <lineage>
        <taxon>Eukaryota</taxon>
        <taxon>Metazoa</taxon>
        <taxon>Ecdysozoa</taxon>
        <taxon>Arthropoda</taxon>
        <taxon>Hexapoda</taxon>
        <taxon>Insecta</taxon>
        <taxon>Pterygota</taxon>
        <taxon>Neoptera</taxon>
        <taxon>Endopterygota</taxon>
        <taxon>Diptera</taxon>
        <taxon>Brachycera</taxon>
        <taxon>Muscomorpha</taxon>
        <taxon>Ephydroidea</taxon>
        <taxon>Drosophilidae</taxon>
        <taxon>Drosophila</taxon>
        <taxon>Sophophora</taxon>
    </lineage>
</organism>
<dbReference type="OrthoDB" id="6077919at2759"/>
<evidence type="ECO:0000256" key="5">
    <source>
        <dbReference type="ARBA" id="ARBA00022833"/>
    </source>
</evidence>
<feature type="domain" description="C2H2-type" evidence="12">
    <location>
        <begin position="332"/>
        <end position="359"/>
    </location>
</feature>
<feature type="domain" description="C2H2-type" evidence="12">
    <location>
        <begin position="302"/>
        <end position="329"/>
    </location>
</feature>
<keyword evidence="5 10" id="KW-0862">Zinc</keyword>
<keyword evidence="3" id="KW-0677">Repeat</keyword>
<evidence type="ECO:0000256" key="8">
    <source>
        <dbReference type="ARBA" id="ARBA00037948"/>
    </source>
</evidence>
<evidence type="ECO:0000256" key="6">
    <source>
        <dbReference type="ARBA" id="ARBA00023125"/>
    </source>
</evidence>
<evidence type="ECO:0000259" key="12">
    <source>
        <dbReference type="PROSITE" id="PS50157"/>
    </source>
</evidence>
<dbReference type="PANTHER" id="PTHR24388">
    <property type="entry name" value="ZINC FINGER PROTEIN"/>
    <property type="match status" value="1"/>
</dbReference>